<evidence type="ECO:0008006" key="17">
    <source>
        <dbReference type="Google" id="ProtNLM"/>
    </source>
</evidence>
<evidence type="ECO:0000256" key="4">
    <source>
        <dbReference type="ARBA" id="ARBA00010617"/>
    </source>
</evidence>
<evidence type="ECO:0000256" key="9">
    <source>
        <dbReference type="ARBA" id="ARBA00023002"/>
    </source>
</evidence>
<keyword evidence="16" id="KW-1185">Reference proteome</keyword>
<accession>A0ABR1JWI6</accession>
<dbReference type="InterPro" id="IPR017972">
    <property type="entry name" value="Cyt_P450_CS"/>
</dbReference>
<keyword evidence="7 13" id="KW-0479">Metal-binding</keyword>
<evidence type="ECO:0000256" key="11">
    <source>
        <dbReference type="ARBA" id="ARBA00023033"/>
    </source>
</evidence>
<dbReference type="CDD" id="cd11069">
    <property type="entry name" value="CYP_FUM15-like"/>
    <property type="match status" value="1"/>
</dbReference>
<dbReference type="EMBL" id="JBANRG010000005">
    <property type="protein sequence ID" value="KAK7466274.1"/>
    <property type="molecule type" value="Genomic_DNA"/>
</dbReference>
<reference evidence="15 16" key="1">
    <citation type="submission" date="2024-01" db="EMBL/GenBank/DDBJ databases">
        <title>A draft genome for the cacao thread blight pathogen Marasmiellus scandens.</title>
        <authorList>
            <person name="Baruah I.K."/>
            <person name="Leung J."/>
            <person name="Bukari Y."/>
            <person name="Amoako-Attah I."/>
            <person name="Meinhardt L.W."/>
            <person name="Bailey B.A."/>
            <person name="Cohen S.P."/>
        </authorList>
    </citation>
    <scope>NUCLEOTIDE SEQUENCE [LARGE SCALE GENOMIC DNA]</scope>
    <source>
        <strain evidence="15 16">GH-19</strain>
    </source>
</reference>
<dbReference type="PANTHER" id="PTHR24305:SF166">
    <property type="entry name" value="CYTOCHROME P450 12A4, MITOCHONDRIAL-RELATED"/>
    <property type="match status" value="1"/>
</dbReference>
<sequence>MATNFLSLLELFLVGVASFVWVYLRRRRIQRHSLANLPGPEAKSWWKGNFAEALNPEAWDFHMRLLKEYGPAVRLDGLMGDKQLIIYDPKAMHHVLVKDQALYERQNLEATSIIFGKGLTGITGEPHRKQRKALNPVFSIAHMRNMLPIFYDVVHKLENGLSRKFENGTESTEIELLSWMSRTALELIGQAGLGYSFDTLEDDAGAHPYTGILKQLVTTLGQMWIARGYLIPWAIKIGTPNFRRWVLDMVPWKNGHRVRDMADYVWEVSKDIYEGKQKALAEGDEAVARQVGKGKDIMSILMRLNSNETDPENKLDEDEVLGQMSTLIFAAMDTTSGALARILHLLSLHPDVQDKLRQEILEARKGNEDIPYDQLVSLPYLDAICRETLRIYAPLSHIFRSAKQDTILPLSKPVIGVDGKPISEIHVPKNTTIFISILNSNRNPEIWGPDALEWKPERWLSPMPNELIEAHIPGVYSHLMTFNAGTRSCIGFKFSQLEMKAVLAMLIAKFKFAPSDKKIFWQMNVISTPSVDKASKTPVMPLVVSKVEA</sequence>
<dbReference type="Pfam" id="PF00067">
    <property type="entry name" value="p450"/>
    <property type="match status" value="1"/>
</dbReference>
<evidence type="ECO:0000256" key="2">
    <source>
        <dbReference type="ARBA" id="ARBA00004370"/>
    </source>
</evidence>
<dbReference type="InterPro" id="IPR002403">
    <property type="entry name" value="Cyt_P450_E_grp-IV"/>
</dbReference>
<comment type="similarity">
    <text evidence="4 13">Belongs to the cytochrome P450 family.</text>
</comment>
<evidence type="ECO:0000256" key="1">
    <source>
        <dbReference type="ARBA" id="ARBA00001971"/>
    </source>
</evidence>
<keyword evidence="11 13" id="KW-0503">Monooxygenase</keyword>
<gene>
    <name evidence="15" type="ORF">VKT23_005002</name>
</gene>
<dbReference type="PANTHER" id="PTHR24305">
    <property type="entry name" value="CYTOCHROME P450"/>
    <property type="match status" value="1"/>
</dbReference>
<dbReference type="Gene3D" id="1.10.630.10">
    <property type="entry name" value="Cytochrome P450"/>
    <property type="match status" value="1"/>
</dbReference>
<dbReference type="Proteomes" id="UP001498398">
    <property type="component" value="Unassembled WGS sequence"/>
</dbReference>
<keyword evidence="6 14" id="KW-0812">Transmembrane</keyword>
<evidence type="ECO:0000256" key="6">
    <source>
        <dbReference type="ARBA" id="ARBA00022692"/>
    </source>
</evidence>
<dbReference type="PRINTS" id="PR00465">
    <property type="entry name" value="EP450IV"/>
</dbReference>
<evidence type="ECO:0000256" key="7">
    <source>
        <dbReference type="ARBA" id="ARBA00022723"/>
    </source>
</evidence>
<evidence type="ECO:0000256" key="14">
    <source>
        <dbReference type="SAM" id="Phobius"/>
    </source>
</evidence>
<evidence type="ECO:0000313" key="16">
    <source>
        <dbReference type="Proteomes" id="UP001498398"/>
    </source>
</evidence>
<comment type="cofactor">
    <cofactor evidence="1">
        <name>heme</name>
        <dbReference type="ChEBI" id="CHEBI:30413"/>
    </cofactor>
</comment>
<keyword evidence="8 14" id="KW-1133">Transmembrane helix</keyword>
<feature type="transmembrane region" description="Helical" evidence="14">
    <location>
        <begin position="6"/>
        <end position="24"/>
    </location>
</feature>
<comment type="pathway">
    <text evidence="3">Secondary metabolite biosynthesis; terpenoid biosynthesis.</text>
</comment>
<evidence type="ECO:0000256" key="5">
    <source>
        <dbReference type="ARBA" id="ARBA00022617"/>
    </source>
</evidence>
<dbReference type="PRINTS" id="PR00385">
    <property type="entry name" value="P450"/>
</dbReference>
<dbReference type="InterPro" id="IPR050121">
    <property type="entry name" value="Cytochrome_P450_monoxygenase"/>
</dbReference>
<dbReference type="PROSITE" id="PS00086">
    <property type="entry name" value="CYTOCHROME_P450"/>
    <property type="match status" value="1"/>
</dbReference>
<protein>
    <recommendedName>
        <fullName evidence="17">Cytochrome P450</fullName>
    </recommendedName>
</protein>
<evidence type="ECO:0000256" key="13">
    <source>
        <dbReference type="RuleBase" id="RU000461"/>
    </source>
</evidence>
<evidence type="ECO:0000256" key="10">
    <source>
        <dbReference type="ARBA" id="ARBA00023004"/>
    </source>
</evidence>
<keyword evidence="12 14" id="KW-0472">Membrane</keyword>
<proteinExistence type="inferred from homology"/>
<evidence type="ECO:0000256" key="8">
    <source>
        <dbReference type="ARBA" id="ARBA00022989"/>
    </source>
</evidence>
<name>A0ABR1JWI6_9AGAR</name>
<dbReference type="SUPFAM" id="SSF48264">
    <property type="entry name" value="Cytochrome P450"/>
    <property type="match status" value="1"/>
</dbReference>
<comment type="caution">
    <text evidence="15">The sequence shown here is derived from an EMBL/GenBank/DDBJ whole genome shotgun (WGS) entry which is preliminary data.</text>
</comment>
<comment type="subcellular location">
    <subcellularLocation>
        <location evidence="2">Membrane</location>
    </subcellularLocation>
</comment>
<evidence type="ECO:0000313" key="15">
    <source>
        <dbReference type="EMBL" id="KAK7466274.1"/>
    </source>
</evidence>
<dbReference type="InterPro" id="IPR036396">
    <property type="entry name" value="Cyt_P450_sf"/>
</dbReference>
<keyword evidence="5 13" id="KW-0349">Heme</keyword>
<keyword evidence="10 13" id="KW-0408">Iron</keyword>
<dbReference type="InterPro" id="IPR001128">
    <property type="entry name" value="Cyt_P450"/>
</dbReference>
<keyword evidence="9 13" id="KW-0560">Oxidoreductase</keyword>
<evidence type="ECO:0000256" key="12">
    <source>
        <dbReference type="ARBA" id="ARBA00023136"/>
    </source>
</evidence>
<organism evidence="15 16">
    <name type="scientific">Marasmiellus scandens</name>
    <dbReference type="NCBI Taxonomy" id="2682957"/>
    <lineage>
        <taxon>Eukaryota</taxon>
        <taxon>Fungi</taxon>
        <taxon>Dikarya</taxon>
        <taxon>Basidiomycota</taxon>
        <taxon>Agaricomycotina</taxon>
        <taxon>Agaricomycetes</taxon>
        <taxon>Agaricomycetidae</taxon>
        <taxon>Agaricales</taxon>
        <taxon>Marasmiineae</taxon>
        <taxon>Omphalotaceae</taxon>
        <taxon>Marasmiellus</taxon>
    </lineage>
</organism>
<evidence type="ECO:0000256" key="3">
    <source>
        <dbReference type="ARBA" id="ARBA00004721"/>
    </source>
</evidence>